<proteinExistence type="predicted"/>
<gene>
    <name evidence="2" type="ORF">E5288_WYG019280</name>
</gene>
<dbReference type="InterPro" id="IPR043472">
    <property type="entry name" value="Macro_dom-like"/>
</dbReference>
<dbReference type="Pfam" id="PF01661">
    <property type="entry name" value="Macro"/>
    <property type="match status" value="1"/>
</dbReference>
<evidence type="ECO:0000259" key="1">
    <source>
        <dbReference type="Pfam" id="PF01661"/>
    </source>
</evidence>
<dbReference type="PANTHER" id="PTHR11106">
    <property type="entry name" value="GANGLIOSIDE INDUCED DIFFERENTIATION ASSOCIATED PROTEIN 2-RELATED"/>
    <property type="match status" value="1"/>
</dbReference>
<dbReference type="EMBL" id="VBQZ03000168">
    <property type="protein sequence ID" value="MXQ96659.1"/>
    <property type="molecule type" value="Genomic_DNA"/>
</dbReference>
<evidence type="ECO:0000313" key="2">
    <source>
        <dbReference type="EMBL" id="MXQ96659.1"/>
    </source>
</evidence>
<evidence type="ECO:0000313" key="3">
    <source>
        <dbReference type="Proteomes" id="UP000322234"/>
    </source>
</evidence>
<dbReference type="GO" id="GO:0140291">
    <property type="term" value="P:peptidyl-glutamate ADP-deribosylation"/>
    <property type="evidence" value="ECO:0007669"/>
    <property type="project" value="TreeGrafter"/>
</dbReference>
<dbReference type="GO" id="GO:0006974">
    <property type="term" value="P:DNA damage response"/>
    <property type="evidence" value="ECO:0007669"/>
    <property type="project" value="TreeGrafter"/>
</dbReference>
<dbReference type="Gene3D" id="3.40.220.10">
    <property type="entry name" value="Leucine Aminopeptidase, subunit E, domain 1"/>
    <property type="match status" value="1"/>
</dbReference>
<name>A0A6B0S2E4_9CETA</name>
<comment type="caution">
    <text evidence="2">The sequence shown here is derived from an EMBL/GenBank/DDBJ whole genome shotgun (WGS) entry which is preliminary data.</text>
</comment>
<dbReference type="SUPFAM" id="SSF52949">
    <property type="entry name" value="Macro domain-like"/>
    <property type="match status" value="1"/>
</dbReference>
<dbReference type="GO" id="GO:0140293">
    <property type="term" value="F:ADP-ribosylglutamate hydrolase activity"/>
    <property type="evidence" value="ECO:0007669"/>
    <property type="project" value="TreeGrafter"/>
</dbReference>
<reference evidence="2" key="1">
    <citation type="submission" date="2019-10" db="EMBL/GenBank/DDBJ databases">
        <title>The sequence and de novo assembly of the wild yak genome.</title>
        <authorList>
            <person name="Liu Y."/>
        </authorList>
    </citation>
    <scope>NUCLEOTIDE SEQUENCE [LARGE SCALE GENOMIC DNA]</scope>
    <source>
        <strain evidence="2">WY2019</strain>
    </source>
</reference>
<dbReference type="PANTHER" id="PTHR11106:SF104">
    <property type="entry name" value="ADP-RIBOSE GLYCOHYDROLASE MACROD2"/>
    <property type="match status" value="1"/>
</dbReference>
<feature type="domain" description="Macro" evidence="1">
    <location>
        <begin position="51"/>
        <end position="92"/>
    </location>
</feature>
<sequence>MKRGEVRFRKLVRPGLGEEQGLFGEQNWSRSLWRFSFPCQESEGRSSRHFSRLDGCIHRAAGPCLLAECRNLNGCETGHAKITCGYDLPAKFDRFHPEDKQIIDDFQTGDCP</sequence>
<protein>
    <recommendedName>
        <fullName evidence="1">Macro domain-containing protein</fullName>
    </recommendedName>
</protein>
<keyword evidence="3" id="KW-1185">Reference proteome</keyword>
<dbReference type="GO" id="GO:0005654">
    <property type="term" value="C:nucleoplasm"/>
    <property type="evidence" value="ECO:0007669"/>
    <property type="project" value="TreeGrafter"/>
</dbReference>
<dbReference type="AlphaFoldDB" id="A0A6B0S2E4"/>
<dbReference type="GO" id="GO:0042278">
    <property type="term" value="P:purine nucleoside metabolic process"/>
    <property type="evidence" value="ECO:0007669"/>
    <property type="project" value="TreeGrafter"/>
</dbReference>
<dbReference type="Proteomes" id="UP000322234">
    <property type="component" value="Unassembled WGS sequence"/>
</dbReference>
<organism evidence="2 3">
    <name type="scientific">Bos mutus</name>
    <name type="common">wild yak</name>
    <dbReference type="NCBI Taxonomy" id="72004"/>
    <lineage>
        <taxon>Eukaryota</taxon>
        <taxon>Metazoa</taxon>
        <taxon>Chordata</taxon>
        <taxon>Craniata</taxon>
        <taxon>Vertebrata</taxon>
        <taxon>Euteleostomi</taxon>
        <taxon>Mammalia</taxon>
        <taxon>Eutheria</taxon>
        <taxon>Laurasiatheria</taxon>
        <taxon>Artiodactyla</taxon>
        <taxon>Ruminantia</taxon>
        <taxon>Pecora</taxon>
        <taxon>Bovidae</taxon>
        <taxon>Bovinae</taxon>
        <taxon>Bos</taxon>
    </lineage>
</organism>
<dbReference type="InterPro" id="IPR002589">
    <property type="entry name" value="Macro_dom"/>
</dbReference>
<accession>A0A6B0S2E4</accession>